<dbReference type="InterPro" id="IPR016164">
    <property type="entry name" value="FAD-linked_Oxase-like_C"/>
</dbReference>
<reference evidence="9" key="1">
    <citation type="journal article" date="2022" name="Int. J. Mol. Sci.">
        <title>Draft Genome of Tanacetum Coccineum: Genomic Comparison of Closely Related Tanacetum-Family Plants.</title>
        <authorList>
            <person name="Yamashiro T."/>
            <person name="Shiraishi A."/>
            <person name="Nakayama K."/>
            <person name="Satake H."/>
        </authorList>
    </citation>
    <scope>NUCLEOTIDE SEQUENCE</scope>
</reference>
<comment type="caution">
    <text evidence="9">The sequence shown here is derived from an EMBL/GenBank/DDBJ whole genome shotgun (WGS) entry which is preliminary data.</text>
</comment>
<dbReference type="InterPro" id="IPR016167">
    <property type="entry name" value="FAD-bd_PCMH_sub1"/>
</dbReference>
<dbReference type="EC" id="1.5.99.12" evidence="3"/>
<dbReference type="PANTHER" id="PTHR13878:SF168">
    <property type="entry name" value="CYTOKININ DEHYDROGENASE"/>
    <property type="match status" value="1"/>
</dbReference>
<dbReference type="EMBL" id="BQNB010017552">
    <property type="protein sequence ID" value="GJT64537.1"/>
    <property type="molecule type" value="Genomic_DNA"/>
</dbReference>
<comment type="catalytic activity">
    <reaction evidence="7">
        <text>N(6)-dimethylallyladenine + A + H2O = 3-methyl-2-butenal + adenine + AH2</text>
        <dbReference type="Rhea" id="RHEA:13625"/>
        <dbReference type="ChEBI" id="CHEBI:13193"/>
        <dbReference type="ChEBI" id="CHEBI:15377"/>
        <dbReference type="ChEBI" id="CHEBI:15825"/>
        <dbReference type="ChEBI" id="CHEBI:16708"/>
        <dbReference type="ChEBI" id="CHEBI:17499"/>
        <dbReference type="ChEBI" id="CHEBI:17660"/>
        <dbReference type="EC" id="1.5.99.12"/>
    </reaction>
</comment>
<evidence type="ECO:0000256" key="1">
    <source>
        <dbReference type="ARBA" id="ARBA00001974"/>
    </source>
</evidence>
<comment type="similarity">
    <text evidence="2">Belongs to the oxygen-dependent FAD-linked oxidoreductase family.</text>
</comment>
<dbReference type="PROSITE" id="PS00862">
    <property type="entry name" value="OX2_COVAL_FAD"/>
    <property type="match status" value="1"/>
</dbReference>
<keyword evidence="5" id="KW-0274">FAD</keyword>
<evidence type="ECO:0000256" key="5">
    <source>
        <dbReference type="ARBA" id="ARBA00022827"/>
    </source>
</evidence>
<dbReference type="Pfam" id="PF09265">
    <property type="entry name" value="Cytokin-bind"/>
    <property type="match status" value="1"/>
</dbReference>
<proteinExistence type="inferred from homology"/>
<comment type="cofactor">
    <cofactor evidence="1">
        <name>FAD</name>
        <dbReference type="ChEBI" id="CHEBI:57692"/>
    </cofactor>
</comment>
<protein>
    <recommendedName>
        <fullName evidence="3">cytokinin dehydrogenase</fullName>
        <ecNumber evidence="3">1.5.99.12</ecNumber>
    </recommendedName>
</protein>
<dbReference type="SUPFAM" id="SSF55103">
    <property type="entry name" value="FAD-linked oxidases, C-terminal domain"/>
    <property type="match status" value="1"/>
</dbReference>
<organism evidence="9 10">
    <name type="scientific">Tanacetum coccineum</name>
    <dbReference type="NCBI Taxonomy" id="301880"/>
    <lineage>
        <taxon>Eukaryota</taxon>
        <taxon>Viridiplantae</taxon>
        <taxon>Streptophyta</taxon>
        <taxon>Embryophyta</taxon>
        <taxon>Tracheophyta</taxon>
        <taxon>Spermatophyta</taxon>
        <taxon>Magnoliopsida</taxon>
        <taxon>eudicotyledons</taxon>
        <taxon>Gunneridae</taxon>
        <taxon>Pentapetalae</taxon>
        <taxon>asterids</taxon>
        <taxon>campanulids</taxon>
        <taxon>Asterales</taxon>
        <taxon>Asteraceae</taxon>
        <taxon>Asteroideae</taxon>
        <taxon>Anthemideae</taxon>
        <taxon>Anthemidinae</taxon>
        <taxon>Tanacetum</taxon>
    </lineage>
</organism>
<dbReference type="Pfam" id="PF01565">
    <property type="entry name" value="FAD_binding_4"/>
    <property type="match status" value="1"/>
</dbReference>
<dbReference type="PANTHER" id="PTHR13878">
    <property type="entry name" value="GULONOLACTONE OXIDASE"/>
    <property type="match status" value="1"/>
</dbReference>
<keyword evidence="4" id="KW-0285">Flavoprotein</keyword>
<dbReference type="InterPro" id="IPR015345">
    <property type="entry name" value="Cytokinin_DH_FAD/cytokin-bd"/>
</dbReference>
<keyword evidence="10" id="KW-1185">Reference proteome</keyword>
<evidence type="ECO:0000256" key="3">
    <source>
        <dbReference type="ARBA" id="ARBA00011928"/>
    </source>
</evidence>
<dbReference type="InterPro" id="IPR016169">
    <property type="entry name" value="FAD-bd_PCMH_sub2"/>
</dbReference>
<evidence type="ECO:0000256" key="4">
    <source>
        <dbReference type="ARBA" id="ARBA00022630"/>
    </source>
</evidence>
<name>A0ABQ5FPV3_9ASTR</name>
<dbReference type="InterPro" id="IPR036318">
    <property type="entry name" value="FAD-bd_PCMH-like_sf"/>
</dbReference>
<dbReference type="InterPro" id="IPR016170">
    <property type="entry name" value="Cytok_DH_C_sf"/>
</dbReference>
<evidence type="ECO:0000256" key="7">
    <source>
        <dbReference type="ARBA" id="ARBA00048224"/>
    </source>
</evidence>
<dbReference type="Gene3D" id="3.30.465.10">
    <property type="match status" value="1"/>
</dbReference>
<evidence type="ECO:0000259" key="8">
    <source>
        <dbReference type="PROSITE" id="PS51387"/>
    </source>
</evidence>
<dbReference type="SUPFAM" id="SSF56176">
    <property type="entry name" value="FAD-binding/transporter-associated domain-like"/>
    <property type="match status" value="1"/>
</dbReference>
<sequence>MHHCTINILVSKILTKLTPWKNQTLSLEISSKFVKDTSSINKASSDFGKLFQEIPSAVFYPCTISDLAHLIKSSYTSSCPFKIAARGRGHSVGGQAMAKDGVVVEMASLNSGIRVCWSEDLGFYGDVGGEQLWIDVLRTTMEYGLAPVSWTDYLYLSVGGTLSNGGISGQSFLHGPQISNVHEMDVITGKGDFVTCSKSMNSDLFYAVLGGLGQFGIITRARIVLQKAPKRVKWVRMIYEDFATFTKDQEHLISLNQGPNYVEGSLIMKKSPANNWRSSFFSILDEAKVNSLASKHGVVYSLEVVKYYDESNIQTIDEVLGVHVHRVNILIWSMFKIYF</sequence>
<evidence type="ECO:0000313" key="10">
    <source>
        <dbReference type="Proteomes" id="UP001151760"/>
    </source>
</evidence>
<gene>
    <name evidence="9" type="ORF">Tco_1016017</name>
</gene>
<keyword evidence="6" id="KW-0560">Oxidoreductase</keyword>
<reference evidence="9" key="2">
    <citation type="submission" date="2022-01" db="EMBL/GenBank/DDBJ databases">
        <authorList>
            <person name="Yamashiro T."/>
            <person name="Shiraishi A."/>
            <person name="Satake H."/>
            <person name="Nakayama K."/>
        </authorList>
    </citation>
    <scope>NUCLEOTIDE SEQUENCE</scope>
</reference>
<dbReference type="InterPro" id="IPR006094">
    <property type="entry name" value="Oxid_FAD_bind_N"/>
</dbReference>
<evidence type="ECO:0000256" key="6">
    <source>
        <dbReference type="ARBA" id="ARBA00023002"/>
    </source>
</evidence>
<dbReference type="Gene3D" id="3.40.462.10">
    <property type="entry name" value="FAD-linked oxidases, C-terminal domain"/>
    <property type="match status" value="1"/>
</dbReference>
<dbReference type="InterPro" id="IPR006093">
    <property type="entry name" value="Oxy_OxRdtase_FAD_BS"/>
</dbReference>
<evidence type="ECO:0000313" key="9">
    <source>
        <dbReference type="EMBL" id="GJT64537.1"/>
    </source>
</evidence>
<evidence type="ECO:0000256" key="2">
    <source>
        <dbReference type="ARBA" id="ARBA00005466"/>
    </source>
</evidence>
<feature type="domain" description="FAD-binding PCMH-type" evidence="8">
    <location>
        <begin position="51"/>
        <end position="228"/>
    </location>
</feature>
<dbReference type="PROSITE" id="PS51387">
    <property type="entry name" value="FAD_PCMH"/>
    <property type="match status" value="1"/>
</dbReference>
<dbReference type="Proteomes" id="UP001151760">
    <property type="component" value="Unassembled WGS sequence"/>
</dbReference>
<dbReference type="Gene3D" id="3.30.43.10">
    <property type="entry name" value="Uridine Diphospho-n-acetylenolpyruvylglucosamine Reductase, domain 2"/>
    <property type="match status" value="1"/>
</dbReference>
<dbReference type="InterPro" id="IPR016166">
    <property type="entry name" value="FAD-bd_PCMH"/>
</dbReference>
<accession>A0ABQ5FPV3</accession>
<dbReference type="InterPro" id="IPR050432">
    <property type="entry name" value="FAD-linked_Oxidoreductases_BP"/>
</dbReference>